<feature type="transmembrane region" description="Helical" evidence="9">
    <location>
        <begin position="178"/>
        <end position="199"/>
    </location>
</feature>
<keyword evidence="6 9" id="KW-0812">Transmembrane</keyword>
<evidence type="ECO:0000256" key="3">
    <source>
        <dbReference type="ARBA" id="ARBA00022475"/>
    </source>
</evidence>
<evidence type="ECO:0000256" key="8">
    <source>
        <dbReference type="ARBA" id="ARBA00023136"/>
    </source>
</evidence>
<dbReference type="NCBIfam" id="NF011647">
    <property type="entry name" value="PRK15065.1"/>
    <property type="match status" value="1"/>
</dbReference>
<evidence type="ECO:0000256" key="9">
    <source>
        <dbReference type="SAM" id="Phobius"/>
    </source>
</evidence>
<keyword evidence="2" id="KW-0813">Transport</keyword>
<dbReference type="EMBL" id="AZCV01000001">
    <property type="protein sequence ID" value="KRK38691.1"/>
    <property type="molecule type" value="Genomic_DNA"/>
</dbReference>
<dbReference type="Proteomes" id="UP000050909">
    <property type="component" value="Unassembled WGS sequence"/>
</dbReference>
<evidence type="ECO:0000256" key="2">
    <source>
        <dbReference type="ARBA" id="ARBA00022448"/>
    </source>
</evidence>
<protein>
    <submittedName>
        <fullName evidence="10">PTS system mannose-specific transporter subunit IIC</fullName>
    </submittedName>
</protein>
<dbReference type="InterPro" id="IPR004700">
    <property type="entry name" value="PTS_IIC_man"/>
</dbReference>
<evidence type="ECO:0000256" key="1">
    <source>
        <dbReference type="ARBA" id="ARBA00004651"/>
    </source>
</evidence>
<comment type="caution">
    <text evidence="10">The sequence shown here is derived from an EMBL/GenBank/DDBJ whole genome shotgun (WGS) entry which is preliminary data.</text>
</comment>
<dbReference type="AlphaFoldDB" id="A0A0R1H2H5"/>
<keyword evidence="5" id="KW-0598">Phosphotransferase system</keyword>
<keyword evidence="8 9" id="KW-0472">Membrane</keyword>
<dbReference type="PATRIC" id="fig|1423722.3.peg.387"/>
<feature type="transmembrane region" description="Helical" evidence="9">
    <location>
        <begin position="99"/>
        <end position="121"/>
    </location>
</feature>
<feature type="transmembrane region" description="Helical" evidence="9">
    <location>
        <begin position="66"/>
        <end position="87"/>
    </location>
</feature>
<dbReference type="PANTHER" id="PTHR32502:SF25">
    <property type="entry name" value="PHOSPHOTRANSFERASE SYSTEM, MANNOSE-SPECIFIC EIIC"/>
    <property type="match status" value="1"/>
</dbReference>
<comment type="subcellular location">
    <subcellularLocation>
        <location evidence="1">Cell membrane</location>
        <topology evidence="1">Multi-pass membrane protein</topology>
    </subcellularLocation>
</comment>
<evidence type="ECO:0000256" key="4">
    <source>
        <dbReference type="ARBA" id="ARBA00022597"/>
    </source>
</evidence>
<feature type="transmembrane region" description="Helical" evidence="9">
    <location>
        <begin position="6"/>
        <end position="24"/>
    </location>
</feature>
<gene>
    <name evidence="10" type="ORF">FC62_GL000380</name>
</gene>
<evidence type="ECO:0000256" key="7">
    <source>
        <dbReference type="ARBA" id="ARBA00022989"/>
    </source>
</evidence>
<sequence>MDLNAIQIILVILVAFLAGMEGILDEFHFHQPVIACTLIGLVTGQLIPCLILGGSLQMIALGWANIGAAVAPDAALASVASAIILVLGGQGEKGVQTAIGIAIPLAVAGLLLTTIVRTLTTGVVHIMDKAAEEGSFRKIEIWQLIAIAMQGIRIAIPAGLILAIGAGPVSSALNAMPAWLTDGLAVGGGMVVAVGYAMVINMMANREVWPFFIIGFALATVTDLTLIALGAIGVSLALIYLALQGRGGSSDNSAAANTGDPVGDIIDNY</sequence>
<dbReference type="PROSITE" id="PS51106">
    <property type="entry name" value="PTS_EIIC_TYPE_4"/>
    <property type="match status" value="1"/>
</dbReference>
<keyword evidence="3" id="KW-1003">Cell membrane</keyword>
<dbReference type="RefSeq" id="WP_056946025.1">
    <property type="nucleotide sequence ID" value="NZ_AZCV01000001.1"/>
</dbReference>
<reference evidence="10 11" key="1">
    <citation type="journal article" date="2015" name="Genome Announc.">
        <title>Expanding the biotechnology potential of lactobacilli through comparative genomics of 213 strains and associated genera.</title>
        <authorList>
            <person name="Sun Z."/>
            <person name="Harris H.M."/>
            <person name="McCann A."/>
            <person name="Guo C."/>
            <person name="Argimon S."/>
            <person name="Zhang W."/>
            <person name="Yang X."/>
            <person name="Jeffery I.B."/>
            <person name="Cooney J.C."/>
            <person name="Kagawa T.F."/>
            <person name="Liu W."/>
            <person name="Song Y."/>
            <person name="Salvetti E."/>
            <person name="Wrobel A."/>
            <person name="Rasinkangas P."/>
            <person name="Parkhill J."/>
            <person name="Rea M.C."/>
            <person name="O'Sullivan O."/>
            <person name="Ritari J."/>
            <person name="Douillard F.P."/>
            <person name="Paul Ross R."/>
            <person name="Yang R."/>
            <person name="Briner A.E."/>
            <person name="Felis G.E."/>
            <person name="de Vos W.M."/>
            <person name="Barrangou R."/>
            <person name="Klaenhammer T.R."/>
            <person name="Caufield P.W."/>
            <person name="Cui Y."/>
            <person name="Zhang H."/>
            <person name="O'Toole P.W."/>
        </authorList>
    </citation>
    <scope>NUCLEOTIDE SEQUENCE [LARGE SCALE GENOMIC DNA]</scope>
    <source>
        <strain evidence="10 11">DSM 20534</strain>
    </source>
</reference>
<dbReference type="PANTHER" id="PTHR32502">
    <property type="entry name" value="N-ACETYLGALACTOSAMINE PERMEASE II COMPONENT-RELATED"/>
    <property type="match status" value="1"/>
</dbReference>
<dbReference type="Pfam" id="PF03609">
    <property type="entry name" value="EII-Sor"/>
    <property type="match status" value="1"/>
</dbReference>
<evidence type="ECO:0000256" key="5">
    <source>
        <dbReference type="ARBA" id="ARBA00022683"/>
    </source>
</evidence>
<dbReference type="GO" id="GO:0009401">
    <property type="term" value="P:phosphoenolpyruvate-dependent sugar phosphotransferase system"/>
    <property type="evidence" value="ECO:0007669"/>
    <property type="project" value="UniProtKB-KW"/>
</dbReference>
<feature type="transmembrane region" description="Helical" evidence="9">
    <location>
        <begin position="141"/>
        <end position="166"/>
    </location>
</feature>
<keyword evidence="7 9" id="KW-1133">Transmembrane helix</keyword>
<evidence type="ECO:0000313" key="10">
    <source>
        <dbReference type="EMBL" id="KRK38691.1"/>
    </source>
</evidence>
<keyword evidence="11" id="KW-1185">Reference proteome</keyword>
<feature type="transmembrane region" description="Helical" evidence="9">
    <location>
        <begin position="36"/>
        <end position="60"/>
    </location>
</feature>
<organism evidence="10 11">
    <name type="scientific">Amylolactobacillus amylotrophicus DSM 20534</name>
    <dbReference type="NCBI Taxonomy" id="1423722"/>
    <lineage>
        <taxon>Bacteria</taxon>
        <taxon>Bacillati</taxon>
        <taxon>Bacillota</taxon>
        <taxon>Bacilli</taxon>
        <taxon>Lactobacillales</taxon>
        <taxon>Lactobacillaceae</taxon>
        <taxon>Amylolactobacillus</taxon>
    </lineage>
</organism>
<accession>A0A0R1H2H5</accession>
<proteinExistence type="predicted"/>
<dbReference type="GO" id="GO:0005886">
    <property type="term" value="C:plasma membrane"/>
    <property type="evidence" value="ECO:0007669"/>
    <property type="project" value="UniProtKB-SubCell"/>
</dbReference>
<feature type="transmembrane region" description="Helical" evidence="9">
    <location>
        <begin position="211"/>
        <end position="243"/>
    </location>
</feature>
<keyword evidence="4" id="KW-0762">Sugar transport</keyword>
<evidence type="ECO:0000313" key="11">
    <source>
        <dbReference type="Proteomes" id="UP000050909"/>
    </source>
</evidence>
<name>A0A0R1H2H5_9LACO</name>
<evidence type="ECO:0000256" key="6">
    <source>
        <dbReference type="ARBA" id="ARBA00022692"/>
    </source>
</evidence>
<dbReference type="InterPro" id="IPR050303">
    <property type="entry name" value="GatZ_KbaZ_carbometab"/>
</dbReference>